<dbReference type="Proteomes" id="UP000199371">
    <property type="component" value="Unassembled WGS sequence"/>
</dbReference>
<feature type="signal peptide" evidence="1">
    <location>
        <begin position="1"/>
        <end position="23"/>
    </location>
</feature>
<feature type="chain" id="PRO_5011513688" evidence="1">
    <location>
        <begin position="24"/>
        <end position="85"/>
    </location>
</feature>
<accession>A0A1H6KJI9</accession>
<keyword evidence="4" id="KW-1185">Reference proteome</keyword>
<feature type="domain" description="PepSY" evidence="2">
    <location>
        <begin position="30"/>
        <end position="82"/>
    </location>
</feature>
<evidence type="ECO:0000313" key="3">
    <source>
        <dbReference type="EMBL" id="SEH71666.1"/>
    </source>
</evidence>
<sequence>MLRTKVLLIITALLFSATTAAMTSPKRPAVTKEQAATLAQQRYPGKIVKVQTEQQNYRIRVLQSDGRVVTVLVDGRSGQVQREGN</sequence>
<dbReference type="Pfam" id="PF03413">
    <property type="entry name" value="PepSY"/>
    <property type="match status" value="1"/>
</dbReference>
<keyword evidence="1" id="KW-0732">Signal</keyword>
<evidence type="ECO:0000256" key="1">
    <source>
        <dbReference type="SAM" id="SignalP"/>
    </source>
</evidence>
<dbReference type="STRING" id="173990.SAMN05660691_00971"/>
<dbReference type="RefSeq" id="WP_092790852.1">
    <property type="nucleotide sequence ID" value="NZ_FNXF01000003.1"/>
</dbReference>
<reference evidence="4" key="1">
    <citation type="submission" date="2016-10" db="EMBL/GenBank/DDBJ databases">
        <authorList>
            <person name="Varghese N."/>
            <person name="Submissions S."/>
        </authorList>
    </citation>
    <scope>NUCLEOTIDE SEQUENCE [LARGE SCALE GENOMIC DNA]</scope>
    <source>
        <strain evidence="4">DSM 17616</strain>
    </source>
</reference>
<proteinExistence type="predicted"/>
<evidence type="ECO:0000259" key="2">
    <source>
        <dbReference type="Pfam" id="PF03413"/>
    </source>
</evidence>
<gene>
    <name evidence="3" type="ORF">SAMN05660691_00971</name>
</gene>
<dbReference type="OrthoDB" id="5772592at2"/>
<protein>
    <submittedName>
        <fullName evidence="3">Peptidase propeptide and YPEB domain-containing protein</fullName>
    </submittedName>
</protein>
<dbReference type="EMBL" id="FNXF01000003">
    <property type="protein sequence ID" value="SEH71666.1"/>
    <property type="molecule type" value="Genomic_DNA"/>
</dbReference>
<name>A0A1H6KJI9_9GAMM</name>
<evidence type="ECO:0000313" key="4">
    <source>
        <dbReference type="Proteomes" id="UP000199371"/>
    </source>
</evidence>
<dbReference type="AlphaFoldDB" id="A0A1H6KJI9"/>
<dbReference type="InterPro" id="IPR025711">
    <property type="entry name" value="PepSY"/>
</dbReference>
<organism evidence="3 4">
    <name type="scientific">Rheinheimera pacifica</name>
    <dbReference type="NCBI Taxonomy" id="173990"/>
    <lineage>
        <taxon>Bacteria</taxon>
        <taxon>Pseudomonadati</taxon>
        <taxon>Pseudomonadota</taxon>
        <taxon>Gammaproteobacteria</taxon>
        <taxon>Chromatiales</taxon>
        <taxon>Chromatiaceae</taxon>
        <taxon>Rheinheimera</taxon>
    </lineage>
</organism>